<evidence type="ECO:0000259" key="10">
    <source>
        <dbReference type="PROSITE" id="PS51296"/>
    </source>
</evidence>
<dbReference type="InterPro" id="IPR023753">
    <property type="entry name" value="FAD/NAD-binding_dom"/>
</dbReference>
<dbReference type="Proteomes" id="UP000245771">
    <property type="component" value="Unassembled WGS sequence"/>
</dbReference>
<dbReference type="Gene3D" id="2.102.10.10">
    <property type="entry name" value="Rieske [2Fe-2S] iron-sulphur domain"/>
    <property type="match status" value="1"/>
</dbReference>
<evidence type="ECO:0000256" key="2">
    <source>
        <dbReference type="ARBA" id="ARBA00006442"/>
    </source>
</evidence>
<dbReference type="PANTHER" id="PTHR43557:SF2">
    <property type="entry name" value="RIESKE DOMAIN-CONTAINING PROTEIN-RELATED"/>
    <property type="match status" value="1"/>
</dbReference>
<dbReference type="InterPro" id="IPR050446">
    <property type="entry name" value="FAD-oxidoreductase/Apoptosis"/>
</dbReference>
<dbReference type="GO" id="GO:0046872">
    <property type="term" value="F:metal ion binding"/>
    <property type="evidence" value="ECO:0007669"/>
    <property type="project" value="UniProtKB-KW"/>
</dbReference>
<keyword evidence="12" id="KW-1185">Reference proteome</keyword>
<dbReference type="PRINTS" id="PR00411">
    <property type="entry name" value="PNDRDTASEI"/>
</dbReference>
<dbReference type="PANTHER" id="PTHR43557">
    <property type="entry name" value="APOPTOSIS-INDUCING FACTOR 1"/>
    <property type="match status" value="1"/>
</dbReference>
<dbReference type="Gene3D" id="3.50.50.60">
    <property type="entry name" value="FAD/NAD(P)-binding domain"/>
    <property type="match status" value="2"/>
</dbReference>
<keyword evidence="8" id="KW-0408">Iron</keyword>
<comment type="cofactor">
    <cofactor evidence="1">
        <name>FAD</name>
        <dbReference type="ChEBI" id="CHEBI:57692"/>
    </cofactor>
</comment>
<comment type="similarity">
    <text evidence="2">Belongs to the FAD-dependent oxidoreductase family.</text>
</comment>
<dbReference type="Gene3D" id="3.30.390.30">
    <property type="match status" value="1"/>
</dbReference>
<evidence type="ECO:0000256" key="9">
    <source>
        <dbReference type="ARBA" id="ARBA00023014"/>
    </source>
</evidence>
<evidence type="ECO:0000313" key="11">
    <source>
        <dbReference type="EMBL" id="PWN33505.1"/>
    </source>
</evidence>
<dbReference type="STRING" id="1280837.A0A316VDE5"/>
<dbReference type="OrthoDB" id="6029at2759"/>
<dbReference type="GO" id="GO:0005737">
    <property type="term" value="C:cytoplasm"/>
    <property type="evidence" value="ECO:0007669"/>
    <property type="project" value="TreeGrafter"/>
</dbReference>
<accession>A0A316VDE5</accession>
<keyword evidence="7" id="KW-0560">Oxidoreductase</keyword>
<evidence type="ECO:0000256" key="6">
    <source>
        <dbReference type="ARBA" id="ARBA00022827"/>
    </source>
</evidence>
<keyword evidence="4" id="KW-0001">2Fe-2S</keyword>
<proteinExistence type="inferred from homology"/>
<dbReference type="GeneID" id="37018451"/>
<protein>
    <submittedName>
        <fullName evidence="11">FAD/NAD(P)-binding domain-containing protein</fullName>
    </submittedName>
</protein>
<keyword evidence="5" id="KW-0479">Metal-binding</keyword>
<reference evidence="11 12" key="1">
    <citation type="journal article" date="2018" name="Mol. Biol. Evol.">
        <title>Broad Genomic Sampling Reveals a Smut Pathogenic Ancestry of the Fungal Clade Ustilaginomycotina.</title>
        <authorList>
            <person name="Kijpornyongpan T."/>
            <person name="Mondo S.J."/>
            <person name="Barry K."/>
            <person name="Sandor L."/>
            <person name="Lee J."/>
            <person name="Lipzen A."/>
            <person name="Pangilinan J."/>
            <person name="LaButti K."/>
            <person name="Hainaut M."/>
            <person name="Henrissat B."/>
            <person name="Grigoriev I.V."/>
            <person name="Spatafora J.W."/>
            <person name="Aime M.C."/>
        </authorList>
    </citation>
    <scope>NUCLEOTIDE SEQUENCE [LARGE SCALE GENOMIC DNA]</scope>
    <source>
        <strain evidence="11 12">MCA 3882</strain>
    </source>
</reference>
<dbReference type="PROSITE" id="PS51296">
    <property type="entry name" value="RIESKE"/>
    <property type="match status" value="1"/>
</dbReference>
<gene>
    <name evidence="11" type="ORF">FA14DRAFT_124898</name>
</gene>
<dbReference type="PRINTS" id="PR00368">
    <property type="entry name" value="FADPNR"/>
</dbReference>
<dbReference type="RefSeq" id="XP_025353807.1">
    <property type="nucleotide sequence ID" value="XM_025496670.1"/>
</dbReference>
<dbReference type="GO" id="GO:0016651">
    <property type="term" value="F:oxidoreductase activity, acting on NAD(P)H"/>
    <property type="evidence" value="ECO:0007669"/>
    <property type="project" value="TreeGrafter"/>
</dbReference>
<dbReference type="InterPro" id="IPR017941">
    <property type="entry name" value="Rieske_2Fe-2S"/>
</dbReference>
<sequence length="561" mass="58879">MAVQRVKVASANEAPKKGSLKDFVFAGEGDDAVKVLLTNVNGTLHATSAKCTHYGAPLANGVLTSQGKIICPWHGACFDAKTGDIEESPALDNLLSFKVEQDGNGDVYVEADPEQLKGKPGVPPSCSKSVNASGPGVVIVGGGSAAINVAESARKSGFTGKITIYTAEKHAPIDRTKLSKALIGSPEPVTWRSASHLKNVLNVDLKEGVKATSIDVQGKKVTFNGNDSVPFESLVLASGGVAKRLPLPGAKEGELEHVYTLRGVGDVSTLLSAVGDKKDKEVVVVGTSFIGMETAIALQGQEKVKSVTVVGMEQVPFEKILGKEVGEGLMKVAQKKGIKFYNSAGVEKIDGKDGKASAVVIKDESGKQVSLSADVVILGVGAAPATEYIKSSSGFPELLKDGSIAVEKDLRVKGVPKDANIFACGDIATIPARDEQNATVRIEHWNVAGNQGRTVGRILAGDQNNYDSMPIFWSALGSQLRFVSDGNPPGYDDIYINGNPEELKFSAFYGKKGKVTAVCTMGVDPLMVHSAELMRTGKMPSFSEIKGGKDPLSIPLATSSL</sequence>
<keyword evidence="9" id="KW-0411">Iron-sulfur</keyword>
<dbReference type="GO" id="GO:0051537">
    <property type="term" value="F:2 iron, 2 sulfur cluster binding"/>
    <property type="evidence" value="ECO:0007669"/>
    <property type="project" value="UniProtKB-KW"/>
</dbReference>
<dbReference type="SUPFAM" id="SSF51905">
    <property type="entry name" value="FAD/NAD(P)-binding domain"/>
    <property type="match status" value="1"/>
</dbReference>
<evidence type="ECO:0000256" key="1">
    <source>
        <dbReference type="ARBA" id="ARBA00001974"/>
    </source>
</evidence>
<organism evidence="11 12">
    <name type="scientific">Meira miltonrushii</name>
    <dbReference type="NCBI Taxonomy" id="1280837"/>
    <lineage>
        <taxon>Eukaryota</taxon>
        <taxon>Fungi</taxon>
        <taxon>Dikarya</taxon>
        <taxon>Basidiomycota</taxon>
        <taxon>Ustilaginomycotina</taxon>
        <taxon>Exobasidiomycetes</taxon>
        <taxon>Exobasidiales</taxon>
        <taxon>Brachybasidiaceae</taxon>
        <taxon>Meira</taxon>
    </lineage>
</organism>
<dbReference type="InterPro" id="IPR036922">
    <property type="entry name" value="Rieske_2Fe-2S_sf"/>
</dbReference>
<dbReference type="FunCoup" id="A0A316VDE5">
    <property type="interactions" value="260"/>
</dbReference>
<evidence type="ECO:0000313" key="12">
    <source>
        <dbReference type="Proteomes" id="UP000245771"/>
    </source>
</evidence>
<dbReference type="InterPro" id="IPR016156">
    <property type="entry name" value="FAD/NAD-linked_Rdtase_dimer_sf"/>
</dbReference>
<dbReference type="Pfam" id="PF00355">
    <property type="entry name" value="Rieske"/>
    <property type="match status" value="1"/>
</dbReference>
<name>A0A316VDE5_9BASI</name>
<keyword evidence="3" id="KW-0285">Flavoprotein</keyword>
<evidence type="ECO:0000256" key="7">
    <source>
        <dbReference type="ARBA" id="ARBA00023002"/>
    </source>
</evidence>
<dbReference type="InParanoid" id="A0A316VDE5"/>
<dbReference type="InterPro" id="IPR036188">
    <property type="entry name" value="FAD/NAD-bd_sf"/>
</dbReference>
<evidence type="ECO:0000256" key="8">
    <source>
        <dbReference type="ARBA" id="ARBA00023004"/>
    </source>
</evidence>
<dbReference type="AlphaFoldDB" id="A0A316VDE5"/>
<evidence type="ECO:0000256" key="5">
    <source>
        <dbReference type="ARBA" id="ARBA00022723"/>
    </source>
</evidence>
<dbReference type="SUPFAM" id="SSF55424">
    <property type="entry name" value="FAD/NAD-linked reductases, dimerisation (C-terminal) domain"/>
    <property type="match status" value="1"/>
</dbReference>
<dbReference type="EMBL" id="KZ819604">
    <property type="protein sequence ID" value="PWN33505.1"/>
    <property type="molecule type" value="Genomic_DNA"/>
</dbReference>
<keyword evidence="6" id="KW-0274">FAD</keyword>
<feature type="domain" description="Rieske" evidence="10">
    <location>
        <begin position="5"/>
        <end position="108"/>
    </location>
</feature>
<dbReference type="SUPFAM" id="SSF50022">
    <property type="entry name" value="ISP domain"/>
    <property type="match status" value="1"/>
</dbReference>
<dbReference type="Pfam" id="PF07992">
    <property type="entry name" value="Pyr_redox_2"/>
    <property type="match status" value="1"/>
</dbReference>
<evidence type="ECO:0000256" key="3">
    <source>
        <dbReference type="ARBA" id="ARBA00022630"/>
    </source>
</evidence>
<evidence type="ECO:0000256" key="4">
    <source>
        <dbReference type="ARBA" id="ARBA00022714"/>
    </source>
</evidence>